<feature type="domain" description="PAS" evidence="14">
    <location>
        <begin position="372"/>
        <end position="441"/>
    </location>
</feature>
<feature type="domain" description="PAC" evidence="15">
    <location>
        <begin position="444"/>
        <end position="496"/>
    </location>
</feature>
<keyword evidence="5" id="KW-0597">Phosphoprotein</keyword>
<dbReference type="PROSITE" id="PS50109">
    <property type="entry name" value="HIS_KIN"/>
    <property type="match status" value="1"/>
</dbReference>
<evidence type="ECO:0000256" key="9">
    <source>
        <dbReference type="ARBA" id="ARBA00022840"/>
    </source>
</evidence>
<dbReference type="InterPro" id="IPR004358">
    <property type="entry name" value="Sig_transdc_His_kin-like_C"/>
</dbReference>
<keyword evidence="12" id="KW-1133">Transmembrane helix</keyword>
<dbReference type="CDD" id="cd00130">
    <property type="entry name" value="PAS"/>
    <property type="match status" value="1"/>
</dbReference>
<keyword evidence="9" id="KW-0067">ATP-binding</keyword>
<dbReference type="EC" id="2.7.13.3" evidence="3"/>
<dbReference type="Pfam" id="PF00672">
    <property type="entry name" value="HAMP"/>
    <property type="match status" value="1"/>
</dbReference>
<dbReference type="InterPro" id="IPR003660">
    <property type="entry name" value="HAMP_dom"/>
</dbReference>
<dbReference type="Gene3D" id="3.30.565.10">
    <property type="entry name" value="Histidine kinase-like ATPase, C-terminal domain"/>
    <property type="match status" value="1"/>
</dbReference>
<keyword evidence="10" id="KW-0902">Two-component regulatory system</keyword>
<name>A0A841SXQ0_9BACL</name>
<dbReference type="InterPro" id="IPR000700">
    <property type="entry name" value="PAS-assoc_C"/>
</dbReference>
<keyword evidence="4" id="KW-1003">Cell membrane</keyword>
<dbReference type="Gene3D" id="6.10.340.10">
    <property type="match status" value="1"/>
</dbReference>
<reference evidence="17 18" key="1">
    <citation type="submission" date="2020-08" db="EMBL/GenBank/DDBJ databases">
        <title>Cohnella phylogeny.</title>
        <authorList>
            <person name="Dunlap C."/>
        </authorList>
    </citation>
    <scope>NUCLEOTIDE SEQUENCE [LARGE SCALE GENOMIC DNA]</scope>
    <source>
        <strain evidence="17 18">DSM 25241</strain>
    </source>
</reference>
<evidence type="ECO:0000256" key="1">
    <source>
        <dbReference type="ARBA" id="ARBA00000085"/>
    </source>
</evidence>
<dbReference type="PRINTS" id="PR00344">
    <property type="entry name" value="BCTRLSENSOR"/>
</dbReference>
<evidence type="ECO:0000256" key="8">
    <source>
        <dbReference type="ARBA" id="ARBA00022777"/>
    </source>
</evidence>
<proteinExistence type="predicted"/>
<evidence type="ECO:0000256" key="4">
    <source>
        <dbReference type="ARBA" id="ARBA00022475"/>
    </source>
</evidence>
<dbReference type="Pfam" id="PF00512">
    <property type="entry name" value="HisKA"/>
    <property type="match status" value="1"/>
</dbReference>
<evidence type="ECO:0000256" key="10">
    <source>
        <dbReference type="ARBA" id="ARBA00023012"/>
    </source>
</evidence>
<gene>
    <name evidence="17" type="ORF">H7B67_09710</name>
</gene>
<dbReference type="InterPro" id="IPR036890">
    <property type="entry name" value="HATPase_C_sf"/>
</dbReference>
<sequence length="730" mass="81514">MGIIAKQISATVEATQKSRKYMEDSAGVMLRNAALAAKERLDPDIAGVTNEELVELSAELGIDNLTLWVREDDGDIVVARSSDPDELGQSSKTWDYWFTAFTQLFENREVTIPQGEKLKNYWTGPINFSTTNPDRVDKWGYYYDGTTNYLINPFINAEQFLDFERSSGTEAVILKILRDNPDVLDITGFNPQFFGKEKIIKYKKGSPVYNLDVRDIAFGDYFYQDEDDAEHILEASESKKIVTVHDTDRGVRLIKSFIPMDVANHLVVGIVSDGETIRQELNHQLLVQIVISLILAAFALFASYFLAGFLLRPINRILETVNEMARGRLNSRLEVRKMDELGMLSSRINAMGDSLEHHTSRLKESAEELRSMKQYLESFVNHTSDAIHVSDLEGNVTQTNKAFETMYGWKEREILLRQLDNVPPDHVRDFERIRQIVLQGGAVADFETARYAKDGTLLDVSLTVSSIRDEADRIIAIATISRNITERKKTEELLRRSEKLAVAGQLAAGFAHEIRNPLTTLRGFVQLQQEQGSLQPSYLQIMVSELDRINHIVSELLIFSKPQAVRFQEAAVPDIVGDVVMLLESQAKLNNIDISVRCADALPPVRCEPNQLKQVFINLIKNAMEAMPGGGTLRVEGESLPDDRGVSIRVIDQGEGIPEEALGRLGEPFYSTKPSGNGLGLMVSQQIIATHKGYMKFMSQVGRGTVAEVTLPASGASIVLEPDLGKPSTA</sequence>
<keyword evidence="18" id="KW-1185">Reference proteome</keyword>
<dbReference type="PROSITE" id="PS50885">
    <property type="entry name" value="HAMP"/>
    <property type="match status" value="1"/>
</dbReference>
<dbReference type="InterPro" id="IPR003661">
    <property type="entry name" value="HisK_dim/P_dom"/>
</dbReference>
<dbReference type="SMART" id="SM00387">
    <property type="entry name" value="HATPase_c"/>
    <property type="match status" value="1"/>
</dbReference>
<evidence type="ECO:0000259" key="13">
    <source>
        <dbReference type="PROSITE" id="PS50109"/>
    </source>
</evidence>
<evidence type="ECO:0000256" key="7">
    <source>
        <dbReference type="ARBA" id="ARBA00022741"/>
    </source>
</evidence>
<accession>A0A841SXQ0</accession>
<dbReference type="NCBIfam" id="TIGR00229">
    <property type="entry name" value="sensory_box"/>
    <property type="match status" value="1"/>
</dbReference>
<keyword evidence="12" id="KW-0812">Transmembrane</keyword>
<dbReference type="SMART" id="SM00091">
    <property type="entry name" value="PAS"/>
    <property type="match status" value="1"/>
</dbReference>
<keyword evidence="8" id="KW-0418">Kinase</keyword>
<dbReference type="SUPFAM" id="SSF55785">
    <property type="entry name" value="PYP-like sensor domain (PAS domain)"/>
    <property type="match status" value="1"/>
</dbReference>
<dbReference type="GO" id="GO:0005886">
    <property type="term" value="C:plasma membrane"/>
    <property type="evidence" value="ECO:0007669"/>
    <property type="project" value="UniProtKB-SubCell"/>
</dbReference>
<dbReference type="SUPFAM" id="SSF47384">
    <property type="entry name" value="Homodimeric domain of signal transducing histidine kinase"/>
    <property type="match status" value="1"/>
</dbReference>
<dbReference type="PROSITE" id="PS50112">
    <property type="entry name" value="PAS"/>
    <property type="match status" value="1"/>
</dbReference>
<evidence type="ECO:0000259" key="15">
    <source>
        <dbReference type="PROSITE" id="PS50113"/>
    </source>
</evidence>
<dbReference type="SUPFAM" id="SSF158472">
    <property type="entry name" value="HAMP domain-like"/>
    <property type="match status" value="1"/>
</dbReference>
<dbReference type="Pfam" id="PF08448">
    <property type="entry name" value="PAS_4"/>
    <property type="match status" value="1"/>
</dbReference>
<keyword evidence="6" id="KW-0808">Transferase</keyword>
<dbReference type="InterPro" id="IPR005467">
    <property type="entry name" value="His_kinase_dom"/>
</dbReference>
<dbReference type="AlphaFoldDB" id="A0A841SXQ0"/>
<dbReference type="Gene3D" id="3.30.450.20">
    <property type="entry name" value="PAS domain"/>
    <property type="match status" value="1"/>
</dbReference>
<evidence type="ECO:0000256" key="6">
    <source>
        <dbReference type="ARBA" id="ARBA00022679"/>
    </source>
</evidence>
<comment type="catalytic activity">
    <reaction evidence="1">
        <text>ATP + protein L-histidine = ADP + protein N-phospho-L-histidine.</text>
        <dbReference type="EC" id="2.7.13.3"/>
    </reaction>
</comment>
<dbReference type="GO" id="GO:0000155">
    <property type="term" value="F:phosphorelay sensor kinase activity"/>
    <property type="evidence" value="ECO:0007669"/>
    <property type="project" value="InterPro"/>
</dbReference>
<dbReference type="SMART" id="SM00388">
    <property type="entry name" value="HisKA"/>
    <property type="match status" value="1"/>
</dbReference>
<dbReference type="EMBL" id="JACJVQ010000006">
    <property type="protein sequence ID" value="MBB6634387.1"/>
    <property type="molecule type" value="Genomic_DNA"/>
</dbReference>
<keyword evidence="7" id="KW-0547">Nucleotide-binding</keyword>
<dbReference type="InterPro" id="IPR000014">
    <property type="entry name" value="PAS"/>
</dbReference>
<dbReference type="SUPFAM" id="SSF55874">
    <property type="entry name" value="ATPase domain of HSP90 chaperone/DNA topoisomerase II/histidine kinase"/>
    <property type="match status" value="1"/>
</dbReference>
<dbReference type="CDD" id="cd06225">
    <property type="entry name" value="HAMP"/>
    <property type="match status" value="1"/>
</dbReference>
<dbReference type="InterPro" id="IPR003594">
    <property type="entry name" value="HATPase_dom"/>
</dbReference>
<keyword evidence="11 12" id="KW-0472">Membrane</keyword>
<evidence type="ECO:0000256" key="12">
    <source>
        <dbReference type="SAM" id="Phobius"/>
    </source>
</evidence>
<dbReference type="InterPro" id="IPR036097">
    <property type="entry name" value="HisK_dim/P_sf"/>
</dbReference>
<evidence type="ECO:0000259" key="16">
    <source>
        <dbReference type="PROSITE" id="PS50885"/>
    </source>
</evidence>
<dbReference type="GO" id="GO:0005524">
    <property type="term" value="F:ATP binding"/>
    <property type="evidence" value="ECO:0007669"/>
    <property type="project" value="UniProtKB-KW"/>
</dbReference>
<evidence type="ECO:0000256" key="2">
    <source>
        <dbReference type="ARBA" id="ARBA00004651"/>
    </source>
</evidence>
<dbReference type="PANTHER" id="PTHR43065:SF10">
    <property type="entry name" value="PEROXIDE STRESS-ACTIVATED HISTIDINE KINASE MAK3"/>
    <property type="match status" value="1"/>
</dbReference>
<organism evidence="17 18">
    <name type="scientific">Cohnella thailandensis</name>
    <dbReference type="NCBI Taxonomy" id="557557"/>
    <lineage>
        <taxon>Bacteria</taxon>
        <taxon>Bacillati</taxon>
        <taxon>Bacillota</taxon>
        <taxon>Bacilli</taxon>
        <taxon>Bacillales</taxon>
        <taxon>Paenibacillaceae</taxon>
        <taxon>Cohnella</taxon>
    </lineage>
</organism>
<evidence type="ECO:0000313" key="17">
    <source>
        <dbReference type="EMBL" id="MBB6634387.1"/>
    </source>
</evidence>
<dbReference type="Proteomes" id="UP000535838">
    <property type="component" value="Unassembled WGS sequence"/>
</dbReference>
<feature type="transmembrane region" description="Helical" evidence="12">
    <location>
        <begin position="285"/>
        <end position="311"/>
    </location>
</feature>
<dbReference type="CDD" id="cd00082">
    <property type="entry name" value="HisKA"/>
    <property type="match status" value="1"/>
</dbReference>
<dbReference type="InterPro" id="IPR013656">
    <property type="entry name" value="PAS_4"/>
</dbReference>
<comment type="caution">
    <text evidence="17">The sequence shown here is derived from an EMBL/GenBank/DDBJ whole genome shotgun (WGS) entry which is preliminary data.</text>
</comment>
<dbReference type="Pfam" id="PF02518">
    <property type="entry name" value="HATPase_c"/>
    <property type="match status" value="1"/>
</dbReference>
<dbReference type="PANTHER" id="PTHR43065">
    <property type="entry name" value="SENSOR HISTIDINE KINASE"/>
    <property type="match status" value="1"/>
</dbReference>
<evidence type="ECO:0000313" key="18">
    <source>
        <dbReference type="Proteomes" id="UP000535838"/>
    </source>
</evidence>
<dbReference type="InterPro" id="IPR035965">
    <property type="entry name" value="PAS-like_dom_sf"/>
</dbReference>
<evidence type="ECO:0000256" key="5">
    <source>
        <dbReference type="ARBA" id="ARBA00022553"/>
    </source>
</evidence>
<feature type="domain" description="HAMP" evidence="16">
    <location>
        <begin position="308"/>
        <end position="360"/>
    </location>
</feature>
<dbReference type="SMART" id="SM00304">
    <property type="entry name" value="HAMP"/>
    <property type="match status" value="1"/>
</dbReference>
<feature type="domain" description="Histidine kinase" evidence="13">
    <location>
        <begin position="509"/>
        <end position="715"/>
    </location>
</feature>
<protein>
    <recommendedName>
        <fullName evidence="3">histidine kinase</fullName>
        <ecNumber evidence="3">2.7.13.3</ecNumber>
    </recommendedName>
</protein>
<dbReference type="Gene3D" id="1.10.287.130">
    <property type="match status" value="1"/>
</dbReference>
<evidence type="ECO:0000256" key="11">
    <source>
        <dbReference type="ARBA" id="ARBA00023136"/>
    </source>
</evidence>
<comment type="subcellular location">
    <subcellularLocation>
        <location evidence="2">Cell membrane</location>
        <topology evidence="2">Multi-pass membrane protein</topology>
    </subcellularLocation>
</comment>
<evidence type="ECO:0000256" key="3">
    <source>
        <dbReference type="ARBA" id="ARBA00012438"/>
    </source>
</evidence>
<dbReference type="PROSITE" id="PS50113">
    <property type="entry name" value="PAC"/>
    <property type="match status" value="1"/>
</dbReference>
<evidence type="ECO:0000259" key="14">
    <source>
        <dbReference type="PROSITE" id="PS50112"/>
    </source>
</evidence>